<dbReference type="Proteomes" id="UP000291892">
    <property type="component" value="Unassembled WGS sequence"/>
</dbReference>
<dbReference type="SUPFAM" id="SSF53756">
    <property type="entry name" value="UDP-Glycosyltransferase/glycogen phosphorylase"/>
    <property type="match status" value="1"/>
</dbReference>
<evidence type="ECO:0000313" key="2">
    <source>
        <dbReference type="EMBL" id="TBF17346.1"/>
    </source>
</evidence>
<dbReference type="PANTHER" id="PTHR46401:SF8">
    <property type="entry name" value="BLL6006 PROTEIN"/>
    <property type="match status" value="1"/>
</dbReference>
<dbReference type="Gene3D" id="3.40.50.2000">
    <property type="entry name" value="Glycogen Phosphorylase B"/>
    <property type="match status" value="1"/>
</dbReference>
<evidence type="ECO:0000259" key="1">
    <source>
        <dbReference type="Pfam" id="PF00534"/>
    </source>
</evidence>
<dbReference type="AlphaFoldDB" id="A0AAE8U1D6"/>
<feature type="domain" description="Glycosyl transferase family 1" evidence="1">
    <location>
        <begin position="217"/>
        <end position="369"/>
    </location>
</feature>
<organism evidence="2 3">
    <name type="scientific">Rhizobium ruizarguesonis</name>
    <dbReference type="NCBI Taxonomy" id="2081791"/>
    <lineage>
        <taxon>Bacteria</taxon>
        <taxon>Pseudomonadati</taxon>
        <taxon>Pseudomonadota</taxon>
        <taxon>Alphaproteobacteria</taxon>
        <taxon>Hyphomicrobiales</taxon>
        <taxon>Rhizobiaceae</taxon>
        <taxon>Rhizobium/Agrobacterium group</taxon>
        <taxon>Rhizobium</taxon>
    </lineage>
</organism>
<name>A0AAE8U1D6_9HYPH</name>
<dbReference type="InterPro" id="IPR001296">
    <property type="entry name" value="Glyco_trans_1"/>
</dbReference>
<protein>
    <submittedName>
        <fullName evidence="2">Glycosyltransferase</fullName>
    </submittedName>
</protein>
<dbReference type="Pfam" id="PF00534">
    <property type="entry name" value="Glycos_transf_1"/>
    <property type="match status" value="1"/>
</dbReference>
<comment type="caution">
    <text evidence="2">The sequence shown here is derived from an EMBL/GenBank/DDBJ whole genome shotgun (WGS) entry which is preliminary data.</text>
</comment>
<dbReference type="EMBL" id="SIKX01000001">
    <property type="protein sequence ID" value="TBF17346.1"/>
    <property type="molecule type" value="Genomic_DNA"/>
</dbReference>
<dbReference type="PANTHER" id="PTHR46401">
    <property type="entry name" value="GLYCOSYLTRANSFERASE WBBK-RELATED"/>
    <property type="match status" value="1"/>
</dbReference>
<sequence length="400" mass="44803">MKIGILLENPIHVGGGFNQGLNAILQLQRIIGKKHEVVAFTTIEASLQHLERLGIHAQHLSIAGPAGLPRIGRAVLRRLGLKESGTARVAAKIENTLLEAGIDLAYFVTHSSTPNHFRKLNYITTVLDLCHRDDLEFPEVSSDGKFEERERHFWTCLPRAVAIMVASRQLLKRIVTRYGIDEERMIAMPFEPSPFLSEAHSIDRTAVLGNYGLRDGFYFYPAQFWPHKNHIRILEAISLLKQKLAVDADIRVVFSGADHGNVAWIKQQARQLGVSDNVTFLGFVPVDHMRALYEGALAVVMSTYFGPTNLPPLEAWALGRPLIYSAHLNEQIGDAALLADADDAAQWADAMLRIRDPAVAVDLIEKGRKQLKVVNAERLEAEALFASRLEQFVQRRKCWE</sequence>
<dbReference type="GO" id="GO:0016757">
    <property type="term" value="F:glycosyltransferase activity"/>
    <property type="evidence" value="ECO:0007669"/>
    <property type="project" value="TreeGrafter"/>
</dbReference>
<dbReference type="RefSeq" id="WP_130689389.1">
    <property type="nucleotide sequence ID" value="NZ_SIKX01000001.1"/>
</dbReference>
<proteinExistence type="predicted"/>
<accession>A0AAE8U1D6</accession>
<evidence type="ECO:0000313" key="3">
    <source>
        <dbReference type="Proteomes" id="UP000291892"/>
    </source>
</evidence>
<gene>
    <name evidence="2" type="ORF">ELG94_02580</name>
</gene>
<reference evidence="2 3" key="1">
    <citation type="submission" date="2019-02" db="EMBL/GenBank/DDBJ databases">
        <title>The genomic architecture of introgression among sibling species of bacteria.</title>
        <authorList>
            <person name="Cavassim M.I.A."/>
            <person name="Moeskjaer S."/>
            <person name="Moslemi C."/>
            <person name="Fields B."/>
            <person name="Bachmann A."/>
            <person name="Vilhjalmsson B."/>
            <person name="Schierup M.H."/>
            <person name="Young J.P.W."/>
            <person name="Andersen S.U."/>
        </authorList>
    </citation>
    <scope>NUCLEOTIDE SEQUENCE [LARGE SCALE GENOMIC DNA]</scope>
    <source>
        <strain evidence="2 3">SM42</strain>
    </source>
</reference>